<name>A0A7U1HRZ3_ECOLX</name>
<geneLocation type="plasmid" evidence="1">
    <name>pESBL3215-IncF</name>
</geneLocation>
<organism evidence="1">
    <name type="scientific">Escherichia coli</name>
    <dbReference type="NCBI Taxonomy" id="562"/>
    <lineage>
        <taxon>Bacteria</taxon>
        <taxon>Pseudomonadati</taxon>
        <taxon>Pseudomonadota</taxon>
        <taxon>Gammaproteobacteria</taxon>
        <taxon>Enterobacterales</taxon>
        <taxon>Enterobacteriaceae</taxon>
        <taxon>Escherichia</taxon>
    </lineage>
</organism>
<keyword evidence="1" id="KW-0614">Plasmid</keyword>
<dbReference type="EMBL" id="MW390533">
    <property type="protein sequence ID" value="QQZ47418.1"/>
    <property type="molecule type" value="Genomic_DNA"/>
</dbReference>
<reference evidence="1" key="1">
    <citation type="journal article" date="2021" name="Sci. Rep.">
        <title>Antibiotic resistance plasmid composition and architecture in Escherichia coli isolates from meat.</title>
        <authorList>
            <person name="Darphorn T.S."/>
            <person name="Bel K."/>
            <person name="Koenders-van Sint Anneland B.B."/>
            <person name="Brul S."/>
            <person name="Ter Kuile B.H."/>
        </authorList>
    </citation>
    <scope>NUCLEOTIDE SEQUENCE</scope>
    <source>
        <strain evidence="1">ESBL3215</strain>
    </source>
</reference>
<protein>
    <submittedName>
        <fullName evidence="1">Uncharacterized protein</fullName>
    </submittedName>
</protein>
<evidence type="ECO:0000313" key="1">
    <source>
        <dbReference type="EMBL" id="QQZ47418.1"/>
    </source>
</evidence>
<accession>A0A7U1HRZ3</accession>
<dbReference type="AlphaFoldDB" id="A0A7U1HRZ3"/>
<proteinExistence type="predicted"/>
<sequence>MVKGLTCFYGDNVILRRRGNSSSLKKRIYQKSEGTGQFLSFCLNQRRKN</sequence>